<evidence type="ECO:0000256" key="1">
    <source>
        <dbReference type="SAM" id="SignalP"/>
    </source>
</evidence>
<keyword evidence="3" id="KW-1185">Reference proteome</keyword>
<feature type="chain" id="PRO_5017388920" description="DUF732 domain-containing protein" evidence="1">
    <location>
        <begin position="24"/>
        <end position="106"/>
    </location>
</feature>
<keyword evidence="1" id="KW-0732">Signal</keyword>
<dbReference type="RefSeq" id="WP_119930249.1">
    <property type="nucleotide sequence ID" value="NZ_QZEY01000017.1"/>
</dbReference>
<evidence type="ECO:0008006" key="4">
    <source>
        <dbReference type="Google" id="ProtNLM"/>
    </source>
</evidence>
<evidence type="ECO:0000313" key="3">
    <source>
        <dbReference type="Proteomes" id="UP000265768"/>
    </source>
</evidence>
<sequence length="106" mass="11251">MRRPLLGLAAALALAIPLTGCSADDAQAKWIEEVKAAGFIATNGYEDMFEKAKNLCASPSPEGITAMAQLALLSAESSKNMEKLGIKPEDAAKRYGEATWKYACGK</sequence>
<organism evidence="2 3">
    <name type="scientific">Bailinhaonella thermotolerans</name>
    <dbReference type="NCBI Taxonomy" id="1070861"/>
    <lineage>
        <taxon>Bacteria</taxon>
        <taxon>Bacillati</taxon>
        <taxon>Actinomycetota</taxon>
        <taxon>Actinomycetes</taxon>
        <taxon>Streptosporangiales</taxon>
        <taxon>Streptosporangiaceae</taxon>
        <taxon>Bailinhaonella</taxon>
    </lineage>
</organism>
<name>A0A3A4ABW3_9ACTN</name>
<proteinExistence type="predicted"/>
<dbReference type="EMBL" id="QZEY01000017">
    <property type="protein sequence ID" value="RJL23994.1"/>
    <property type="molecule type" value="Genomic_DNA"/>
</dbReference>
<evidence type="ECO:0000313" key="2">
    <source>
        <dbReference type="EMBL" id="RJL23994.1"/>
    </source>
</evidence>
<gene>
    <name evidence="2" type="ORF">D5H75_31680</name>
</gene>
<dbReference type="OrthoDB" id="3637102at2"/>
<protein>
    <recommendedName>
        <fullName evidence="4">DUF732 domain-containing protein</fullName>
    </recommendedName>
</protein>
<dbReference type="Proteomes" id="UP000265768">
    <property type="component" value="Unassembled WGS sequence"/>
</dbReference>
<dbReference type="AlphaFoldDB" id="A0A3A4ABW3"/>
<comment type="caution">
    <text evidence="2">The sequence shown here is derived from an EMBL/GenBank/DDBJ whole genome shotgun (WGS) entry which is preliminary data.</text>
</comment>
<feature type="signal peptide" evidence="1">
    <location>
        <begin position="1"/>
        <end position="23"/>
    </location>
</feature>
<accession>A0A3A4ABW3</accession>
<reference evidence="2 3" key="1">
    <citation type="submission" date="2018-09" db="EMBL/GenBank/DDBJ databases">
        <title>YIM 75507 draft genome.</title>
        <authorList>
            <person name="Tang S."/>
            <person name="Feng Y."/>
        </authorList>
    </citation>
    <scope>NUCLEOTIDE SEQUENCE [LARGE SCALE GENOMIC DNA]</scope>
    <source>
        <strain evidence="2 3">YIM 75507</strain>
    </source>
</reference>